<comment type="subcellular location">
    <subcellularLocation>
        <location evidence="1">Membrane</location>
        <topology evidence="1">Multi-pass membrane protein</topology>
    </subcellularLocation>
</comment>
<feature type="transmembrane region" description="Helical" evidence="7">
    <location>
        <begin position="471"/>
        <end position="491"/>
    </location>
</feature>
<keyword evidence="10" id="KW-1185">Reference proteome</keyword>
<feature type="transmembrane region" description="Helical" evidence="7">
    <location>
        <begin position="107"/>
        <end position="130"/>
    </location>
</feature>
<keyword evidence="4 7" id="KW-1133">Transmembrane helix</keyword>
<evidence type="ECO:0000256" key="4">
    <source>
        <dbReference type="ARBA" id="ARBA00022989"/>
    </source>
</evidence>
<dbReference type="RefSeq" id="WP_091241694.1">
    <property type="nucleotide sequence ID" value="NZ_FNIR01000003.1"/>
</dbReference>
<feature type="compositionally biased region" description="Gly residues" evidence="6">
    <location>
        <begin position="236"/>
        <end position="256"/>
    </location>
</feature>
<evidence type="ECO:0000256" key="1">
    <source>
        <dbReference type="ARBA" id="ARBA00004141"/>
    </source>
</evidence>
<keyword evidence="5 7" id="KW-0472">Membrane</keyword>
<evidence type="ECO:0000256" key="7">
    <source>
        <dbReference type="SAM" id="Phobius"/>
    </source>
</evidence>
<feature type="transmembrane region" description="Helical" evidence="7">
    <location>
        <begin position="137"/>
        <end position="153"/>
    </location>
</feature>
<reference evidence="10" key="1">
    <citation type="submission" date="2016-10" db="EMBL/GenBank/DDBJ databases">
        <authorList>
            <person name="Varghese N."/>
            <person name="Submissions S."/>
        </authorList>
    </citation>
    <scope>NUCLEOTIDE SEQUENCE [LARGE SCALE GENOMIC DNA]</scope>
    <source>
        <strain evidence="10">DSM 45843</strain>
    </source>
</reference>
<feature type="transmembrane region" description="Helical" evidence="7">
    <location>
        <begin position="294"/>
        <end position="311"/>
    </location>
</feature>
<evidence type="ECO:0000256" key="6">
    <source>
        <dbReference type="SAM" id="MobiDB-lite"/>
    </source>
</evidence>
<feature type="transmembrane region" description="Helical" evidence="7">
    <location>
        <begin position="410"/>
        <end position="428"/>
    </location>
</feature>
<dbReference type="AlphaFoldDB" id="A0A1H0GPN6"/>
<organism evidence="9 10">
    <name type="scientific">Klenkia soli</name>
    <dbReference type="NCBI Taxonomy" id="1052260"/>
    <lineage>
        <taxon>Bacteria</taxon>
        <taxon>Bacillati</taxon>
        <taxon>Actinomycetota</taxon>
        <taxon>Actinomycetes</taxon>
        <taxon>Geodermatophilales</taxon>
        <taxon>Geodermatophilaceae</taxon>
        <taxon>Klenkia</taxon>
    </lineage>
</organism>
<dbReference type="OrthoDB" id="5329450at2"/>
<feature type="domain" description="Citrate transporter-like" evidence="8">
    <location>
        <begin position="16"/>
        <end position="440"/>
    </location>
</feature>
<keyword evidence="2" id="KW-0813">Transport</keyword>
<protein>
    <submittedName>
        <fullName evidence="9">Citrate-Mg2+:H+ or citrate-Ca2+:H+ symporter, CitMHS family</fullName>
    </submittedName>
</protein>
<dbReference type="GO" id="GO:0016020">
    <property type="term" value="C:membrane"/>
    <property type="evidence" value="ECO:0007669"/>
    <property type="project" value="UniProtKB-SubCell"/>
</dbReference>
<dbReference type="Proteomes" id="UP000199088">
    <property type="component" value="Unassembled WGS sequence"/>
</dbReference>
<dbReference type="GO" id="GO:0055085">
    <property type="term" value="P:transmembrane transport"/>
    <property type="evidence" value="ECO:0007669"/>
    <property type="project" value="InterPro"/>
</dbReference>
<evidence type="ECO:0000256" key="5">
    <source>
        <dbReference type="ARBA" id="ARBA00023136"/>
    </source>
</evidence>
<name>A0A1H0GPN6_9ACTN</name>
<feature type="region of interest" description="Disordered" evidence="6">
    <location>
        <begin position="219"/>
        <end position="261"/>
    </location>
</feature>
<evidence type="ECO:0000259" key="8">
    <source>
        <dbReference type="Pfam" id="PF03600"/>
    </source>
</evidence>
<feature type="transmembrane region" description="Helical" evidence="7">
    <location>
        <begin position="317"/>
        <end position="333"/>
    </location>
</feature>
<dbReference type="InterPro" id="IPR004680">
    <property type="entry name" value="Cit_transptr-like_dom"/>
</dbReference>
<accession>A0A1H0GPN6</accession>
<sequence length="494" mass="51419">MLVFLGFAMIAVFLYLVMAKKVTPIATLILVPVVFGIVAGAGLSISDMVVESLLNLAPTAGLLFFAIIFFGTMIDVGLFDPLIRLILKSVGNSPTKLVMGTALLTTIVSLDGDGSTTFIIVTSAFLPLYLRLGMSPVTLTVIAAMSNGVLNTVPWGGSTSRASAALNVSPIDIFVPMIPSIVAGLATVMVLAFFLGRRESRRLGQLELTDSSPGLLRRARADSNEDTNGGVTVGAPVGGGDATGGATAGSPAGGGTREARVPQGSSVVITNDFAAPVSEDGQHLIDRPNARPKLIWINLVLTLAVMTILVVDIIEPVLIFMVAAATALVLNFPKVQEQSAQIKAHASSVISVVGMVFAASVLTGVLSGTGMVDAMANWLVDIIPAALGPYLPIIAGVLSIPLTFIMTNDAFYFGVLPILSQTAEFYGIAPVEMARASLVGQSLHQSSPLVASFLLLIGLANVSLGDHFKKVIWRGTIVALVMLAVGTLFAYPFG</sequence>
<feature type="transmembrane region" description="Helical" evidence="7">
    <location>
        <begin position="173"/>
        <end position="195"/>
    </location>
</feature>
<evidence type="ECO:0000256" key="2">
    <source>
        <dbReference type="ARBA" id="ARBA00022448"/>
    </source>
</evidence>
<feature type="transmembrane region" description="Helical" evidence="7">
    <location>
        <begin position="62"/>
        <end position="87"/>
    </location>
</feature>
<evidence type="ECO:0000313" key="9">
    <source>
        <dbReference type="EMBL" id="SDO08837.1"/>
    </source>
</evidence>
<dbReference type="Pfam" id="PF03600">
    <property type="entry name" value="CitMHS"/>
    <property type="match status" value="1"/>
</dbReference>
<evidence type="ECO:0000256" key="3">
    <source>
        <dbReference type="ARBA" id="ARBA00022692"/>
    </source>
</evidence>
<feature type="transmembrane region" description="Helical" evidence="7">
    <location>
        <begin position="345"/>
        <end position="366"/>
    </location>
</feature>
<dbReference type="EMBL" id="FNIR01000003">
    <property type="protein sequence ID" value="SDO08837.1"/>
    <property type="molecule type" value="Genomic_DNA"/>
</dbReference>
<feature type="transmembrane region" description="Helical" evidence="7">
    <location>
        <begin position="29"/>
        <end position="50"/>
    </location>
</feature>
<keyword evidence="3 7" id="KW-0812">Transmembrane</keyword>
<evidence type="ECO:0000313" key="10">
    <source>
        <dbReference type="Proteomes" id="UP000199088"/>
    </source>
</evidence>
<proteinExistence type="predicted"/>
<gene>
    <name evidence="9" type="ORF">SAMN05660199_01307</name>
</gene>
<dbReference type="STRING" id="1052260.SAMN05660199_01307"/>
<feature type="transmembrane region" description="Helical" evidence="7">
    <location>
        <begin position="378"/>
        <end position="398"/>
    </location>
</feature>
<feature type="transmembrane region" description="Helical" evidence="7">
    <location>
        <begin position="448"/>
        <end position="464"/>
    </location>
</feature>